<keyword evidence="3" id="KW-1185">Reference proteome</keyword>
<sequence length="347" mass="38924">MSHQNSRGLLRKPHEKRTSEPHNKRPTEKMAQFWWRKLGDSIPGDIVSKVNVEGWRRTPKADVVTGPPEESRVTRRRVEGLEMEDFLLVLQRCSIGWCWSPISNSSLAKEIHLERISGVHVMRISGNFSGVVDWNVENRVLDCRRVWVSVFGVSVHVWSRENFERLVSIEERLKLFVGGRVYLVRISESDTLLHGPRVSAKEDSSSSLGESVCVSEEQSDREDVRGTVNIYGSYADGMKVSSDEEAAADFAARAGRSGGSLVDVAVNCVGPVAEGSNAEMLVTNGHKRKVRLLTDIISSLHSLEEKRKADKADKRRGCGRPRKLVANSEIADISLNDLDLLHQKRLY</sequence>
<dbReference type="EMBL" id="JBBPBM010000002">
    <property type="protein sequence ID" value="KAK8596139.1"/>
    <property type="molecule type" value="Genomic_DNA"/>
</dbReference>
<protein>
    <recommendedName>
        <fullName evidence="4">DUF4283 domain-containing protein</fullName>
    </recommendedName>
</protein>
<feature type="region of interest" description="Disordered" evidence="1">
    <location>
        <begin position="1"/>
        <end position="28"/>
    </location>
</feature>
<evidence type="ECO:0000313" key="3">
    <source>
        <dbReference type="Proteomes" id="UP001472677"/>
    </source>
</evidence>
<comment type="caution">
    <text evidence="2">The sequence shown here is derived from an EMBL/GenBank/DDBJ whole genome shotgun (WGS) entry which is preliminary data.</text>
</comment>
<proteinExistence type="predicted"/>
<dbReference type="Proteomes" id="UP001472677">
    <property type="component" value="Unassembled WGS sequence"/>
</dbReference>
<evidence type="ECO:0000313" key="2">
    <source>
        <dbReference type="EMBL" id="KAK8596139.1"/>
    </source>
</evidence>
<accession>A0ABR2G6D6</accession>
<evidence type="ECO:0008006" key="4">
    <source>
        <dbReference type="Google" id="ProtNLM"/>
    </source>
</evidence>
<evidence type="ECO:0000256" key="1">
    <source>
        <dbReference type="SAM" id="MobiDB-lite"/>
    </source>
</evidence>
<reference evidence="2 3" key="1">
    <citation type="journal article" date="2024" name="G3 (Bethesda)">
        <title>Genome assembly of Hibiscus sabdariffa L. provides insights into metabolisms of medicinal natural products.</title>
        <authorList>
            <person name="Kim T."/>
        </authorList>
    </citation>
    <scope>NUCLEOTIDE SEQUENCE [LARGE SCALE GENOMIC DNA]</scope>
    <source>
        <strain evidence="2">TK-2024</strain>
        <tissue evidence="2">Old leaves</tissue>
    </source>
</reference>
<name>A0ABR2G6D6_9ROSI</name>
<feature type="compositionally biased region" description="Basic and acidic residues" evidence="1">
    <location>
        <begin position="16"/>
        <end position="28"/>
    </location>
</feature>
<gene>
    <name evidence="2" type="ORF">V6N12_064638</name>
</gene>
<organism evidence="2 3">
    <name type="scientific">Hibiscus sabdariffa</name>
    <name type="common">roselle</name>
    <dbReference type="NCBI Taxonomy" id="183260"/>
    <lineage>
        <taxon>Eukaryota</taxon>
        <taxon>Viridiplantae</taxon>
        <taxon>Streptophyta</taxon>
        <taxon>Embryophyta</taxon>
        <taxon>Tracheophyta</taxon>
        <taxon>Spermatophyta</taxon>
        <taxon>Magnoliopsida</taxon>
        <taxon>eudicotyledons</taxon>
        <taxon>Gunneridae</taxon>
        <taxon>Pentapetalae</taxon>
        <taxon>rosids</taxon>
        <taxon>malvids</taxon>
        <taxon>Malvales</taxon>
        <taxon>Malvaceae</taxon>
        <taxon>Malvoideae</taxon>
        <taxon>Hibiscus</taxon>
    </lineage>
</organism>